<feature type="transmembrane region" description="Helical" evidence="1">
    <location>
        <begin position="313"/>
        <end position="333"/>
    </location>
</feature>
<evidence type="ECO:0000256" key="1">
    <source>
        <dbReference type="SAM" id="Phobius"/>
    </source>
</evidence>
<keyword evidence="1" id="KW-0472">Membrane</keyword>
<name>A0AAJ1MIF8_9SPIO</name>
<gene>
    <name evidence="2" type="ORF">PQJ61_01740</name>
</gene>
<dbReference type="Proteomes" id="UP001221217">
    <property type="component" value="Unassembled WGS sequence"/>
</dbReference>
<organism evidence="2 3">
    <name type="scientific">Candidatus Thalassospirochaeta sargassi</name>
    <dbReference type="NCBI Taxonomy" id="3119039"/>
    <lineage>
        <taxon>Bacteria</taxon>
        <taxon>Pseudomonadati</taxon>
        <taxon>Spirochaetota</taxon>
        <taxon>Spirochaetia</taxon>
        <taxon>Spirochaetales</taxon>
        <taxon>Spirochaetaceae</taxon>
        <taxon>Candidatus Thalassospirochaeta</taxon>
    </lineage>
</organism>
<protein>
    <submittedName>
        <fullName evidence="2">Uncharacterized protein</fullName>
    </submittedName>
</protein>
<evidence type="ECO:0000313" key="3">
    <source>
        <dbReference type="Proteomes" id="UP001221217"/>
    </source>
</evidence>
<reference evidence="2 3" key="1">
    <citation type="submission" date="2022-12" db="EMBL/GenBank/DDBJ databases">
        <title>Metagenome assembled genome from gulf of manar.</title>
        <authorList>
            <person name="Kohli P."/>
            <person name="Pk S."/>
            <person name="Venkata Ramana C."/>
            <person name="Sasikala C."/>
        </authorList>
    </citation>
    <scope>NUCLEOTIDE SEQUENCE [LARGE SCALE GENOMIC DNA]</scope>
    <source>
        <strain evidence="2">JB008</strain>
    </source>
</reference>
<sequence length="337" mass="38141">MEKEQNRNFIQKTENLVKPQDITAISFLGDFNKLLPKKTQHKIMEKGSKKIPYMGFIVDPYCFFLSYRIKDVPAAQAMLPEGYEIAETSVFKNGKKYPMVVTSAFTARTSAFIGTRLEFYIIARNKETGLLSWIISDYETNTNSHDPKNGFCGYSSDPTVFATTPYGELLINFQNNEKNSSFKMNVDLTGGETEELSAELWVEGNMSIDYGGKLKDDSSNNFSLIFDPFLMKEAQNIPISDITISENSYLGSIIDSKAPVDAAVFPYSQHFIIKQDLRREELNNEGDLEKLSSEFIERSGYKTMSGDDIKKPLFRSMLISSIINIGIIVFLLLKLLL</sequence>
<comment type="caution">
    <text evidence="2">The sequence shown here is derived from an EMBL/GenBank/DDBJ whole genome shotgun (WGS) entry which is preliminary data.</text>
</comment>
<proteinExistence type="predicted"/>
<dbReference type="EMBL" id="JAQQAL010000006">
    <property type="protein sequence ID" value="MDC7225467.1"/>
    <property type="molecule type" value="Genomic_DNA"/>
</dbReference>
<evidence type="ECO:0000313" key="2">
    <source>
        <dbReference type="EMBL" id="MDC7225467.1"/>
    </source>
</evidence>
<accession>A0AAJ1MIF8</accession>
<keyword evidence="1" id="KW-1133">Transmembrane helix</keyword>
<keyword evidence="1" id="KW-0812">Transmembrane</keyword>
<dbReference type="AlphaFoldDB" id="A0AAJ1MIF8"/>